<keyword evidence="2" id="KW-0378">Hydrolase</keyword>
<dbReference type="InterPro" id="IPR002421">
    <property type="entry name" value="5-3_exonuclease"/>
</dbReference>
<accession>A0A929MMF1</accession>
<dbReference type="CDD" id="cd09859">
    <property type="entry name" value="PIN_53EXO"/>
    <property type="match status" value="1"/>
</dbReference>
<dbReference type="SMART" id="SM00279">
    <property type="entry name" value="HhH2"/>
    <property type="match status" value="1"/>
</dbReference>
<dbReference type="EMBL" id="JABZFV010000001">
    <property type="protein sequence ID" value="MBF0934091.1"/>
    <property type="molecule type" value="Genomic_DNA"/>
</dbReference>
<comment type="function">
    <text evidence="4">5'-3' exonuclease acting preferentially on double-stranded DNA.</text>
</comment>
<dbReference type="InterPro" id="IPR036279">
    <property type="entry name" value="5-3_exonuclease_C_sf"/>
</dbReference>
<dbReference type="GO" id="GO:0008409">
    <property type="term" value="F:5'-3' exonuclease activity"/>
    <property type="evidence" value="ECO:0007669"/>
    <property type="project" value="InterPro"/>
</dbReference>
<evidence type="ECO:0000313" key="7">
    <source>
        <dbReference type="EMBL" id="MBF0934091.1"/>
    </source>
</evidence>
<evidence type="ECO:0000313" key="8">
    <source>
        <dbReference type="Proteomes" id="UP000757900"/>
    </source>
</evidence>
<evidence type="ECO:0000256" key="5">
    <source>
        <dbReference type="ARBA" id="ARBA00050026"/>
    </source>
</evidence>
<name>A0A929MMF1_ABIDE</name>
<dbReference type="PANTHER" id="PTHR42646">
    <property type="entry name" value="FLAP ENDONUCLEASE XNI"/>
    <property type="match status" value="1"/>
</dbReference>
<organism evidence="7 8">
    <name type="scientific">Abiotrophia defectiva</name>
    <name type="common">Streptococcus defectivus</name>
    <dbReference type="NCBI Taxonomy" id="46125"/>
    <lineage>
        <taxon>Bacteria</taxon>
        <taxon>Bacillati</taxon>
        <taxon>Bacillota</taxon>
        <taxon>Bacilli</taxon>
        <taxon>Lactobacillales</taxon>
        <taxon>Aerococcaceae</taxon>
        <taxon>Abiotrophia</taxon>
    </lineage>
</organism>
<dbReference type="CDD" id="cd09898">
    <property type="entry name" value="H3TH_53EXO"/>
    <property type="match status" value="1"/>
</dbReference>
<dbReference type="Gene3D" id="3.40.50.1010">
    <property type="entry name" value="5'-nuclease"/>
    <property type="match status" value="1"/>
</dbReference>
<dbReference type="InterPro" id="IPR020045">
    <property type="entry name" value="DNA_polI_H3TH"/>
</dbReference>
<dbReference type="GO" id="GO:0003677">
    <property type="term" value="F:DNA binding"/>
    <property type="evidence" value="ECO:0007669"/>
    <property type="project" value="UniProtKB-KW"/>
</dbReference>
<keyword evidence="3" id="KW-0238">DNA-binding</keyword>
<dbReference type="SMART" id="SM00475">
    <property type="entry name" value="53EXOc"/>
    <property type="match status" value="1"/>
</dbReference>
<evidence type="ECO:0000256" key="1">
    <source>
        <dbReference type="ARBA" id="ARBA00022722"/>
    </source>
</evidence>
<dbReference type="GO" id="GO:0033567">
    <property type="term" value="P:DNA replication, Okazaki fragment processing"/>
    <property type="evidence" value="ECO:0007669"/>
    <property type="project" value="InterPro"/>
</dbReference>
<keyword evidence="1" id="KW-0540">Nuclease</keyword>
<evidence type="ECO:0000256" key="3">
    <source>
        <dbReference type="ARBA" id="ARBA00023125"/>
    </source>
</evidence>
<dbReference type="Gene3D" id="1.10.150.20">
    <property type="entry name" value="5' to 3' exonuclease, C-terminal subdomain"/>
    <property type="match status" value="1"/>
</dbReference>
<dbReference type="Pfam" id="PF01367">
    <property type="entry name" value="5_3_exonuc"/>
    <property type="match status" value="1"/>
</dbReference>
<dbReference type="AlphaFoldDB" id="A0A929MMF1"/>
<gene>
    <name evidence="7" type="ORF">HXK00_00425</name>
</gene>
<feature type="domain" description="5'-3' exonuclease" evidence="6">
    <location>
        <begin position="2"/>
        <end position="258"/>
    </location>
</feature>
<protein>
    <recommendedName>
        <fullName evidence="5">5'-3' exonuclease</fullName>
    </recommendedName>
</protein>
<evidence type="ECO:0000256" key="2">
    <source>
        <dbReference type="ARBA" id="ARBA00022801"/>
    </source>
</evidence>
<dbReference type="SUPFAM" id="SSF88723">
    <property type="entry name" value="PIN domain-like"/>
    <property type="match status" value="1"/>
</dbReference>
<evidence type="ECO:0000259" key="6">
    <source>
        <dbReference type="SMART" id="SM00475"/>
    </source>
</evidence>
<dbReference type="SUPFAM" id="SSF47807">
    <property type="entry name" value="5' to 3' exonuclease, C-terminal subdomain"/>
    <property type="match status" value="1"/>
</dbReference>
<evidence type="ECO:0000256" key="4">
    <source>
        <dbReference type="ARBA" id="ARBA00049957"/>
    </source>
</evidence>
<dbReference type="GO" id="GO:0017108">
    <property type="term" value="F:5'-flap endonuclease activity"/>
    <property type="evidence" value="ECO:0007669"/>
    <property type="project" value="InterPro"/>
</dbReference>
<dbReference type="InterPro" id="IPR020046">
    <property type="entry name" value="5-3_exonucl_a-hlix_arch_N"/>
</dbReference>
<proteinExistence type="predicted"/>
<reference evidence="7" key="1">
    <citation type="submission" date="2020-04" db="EMBL/GenBank/DDBJ databases">
        <title>Deep metagenomics examines the oral microbiome during advanced dental caries in children, revealing novel taxa and co-occurrences with host molecules.</title>
        <authorList>
            <person name="Baker J.L."/>
            <person name="Morton J.T."/>
            <person name="Dinis M."/>
            <person name="Alvarez R."/>
            <person name="Tran N.C."/>
            <person name="Knight R."/>
            <person name="Edlund A."/>
        </authorList>
    </citation>
    <scope>NUCLEOTIDE SEQUENCE</scope>
    <source>
        <strain evidence="7">JCVI_23_bin.16</strain>
    </source>
</reference>
<dbReference type="Proteomes" id="UP000757900">
    <property type="component" value="Unassembled WGS sequence"/>
</dbReference>
<sequence length="289" mass="32504">MSKEKLLAIVDGNNIAMRAHFAFKKHNFTSNDGVPTGALFGTIIQHINIVKHIDPTHLVWFFDAGKSRERTAELESYKGNRENQPSEVYHQFDLIDKFLSIAGVRHYREHGVEADDLIAKAVKSWGDIAKVIITGDHDMRQLVSDSPKVSVLQPISAKVDPVIWNTAKVVSEYGVPPEKLPEVWSICGDSSDNIKGVPRIGPKGASKIIQKYGDISNALIQEEKLRGHADLIEKNFRLIYLDGSFASLPISLNDCVFNKDMYDKKFMYDFLDKYSINSIKTKVHTVGIY</sequence>
<dbReference type="PANTHER" id="PTHR42646:SF2">
    <property type="entry name" value="5'-3' EXONUCLEASE FAMILY PROTEIN"/>
    <property type="match status" value="1"/>
</dbReference>
<dbReference type="InterPro" id="IPR038969">
    <property type="entry name" value="FEN"/>
</dbReference>
<dbReference type="InterPro" id="IPR029060">
    <property type="entry name" value="PIN-like_dom_sf"/>
</dbReference>
<dbReference type="Pfam" id="PF02739">
    <property type="entry name" value="5_3_exonuc_N"/>
    <property type="match status" value="1"/>
</dbReference>
<dbReference type="InterPro" id="IPR008918">
    <property type="entry name" value="HhH2"/>
</dbReference>
<comment type="caution">
    <text evidence="7">The sequence shown here is derived from an EMBL/GenBank/DDBJ whole genome shotgun (WGS) entry which is preliminary data.</text>
</comment>